<proteinExistence type="predicted"/>
<dbReference type="InterPro" id="IPR012318">
    <property type="entry name" value="HTH_CRP"/>
</dbReference>
<keyword evidence="7" id="KW-1185">Reference proteome</keyword>
<dbReference type="Gene3D" id="2.60.120.10">
    <property type="entry name" value="Jelly Rolls"/>
    <property type="match status" value="1"/>
</dbReference>
<dbReference type="InterPro" id="IPR036390">
    <property type="entry name" value="WH_DNA-bd_sf"/>
</dbReference>
<dbReference type="SUPFAM" id="SSF46785">
    <property type="entry name" value="Winged helix' DNA-binding domain"/>
    <property type="match status" value="1"/>
</dbReference>
<dbReference type="PROSITE" id="PS51063">
    <property type="entry name" value="HTH_CRP_2"/>
    <property type="match status" value="1"/>
</dbReference>
<sequence>MVRPGGGAGPDRQRPRRLDWPAKSLLGRLPEPIRTEFVALGAYREFTSDEVLLREGEETNFVVLLLSGWVKVTASTENGGFALLAIRHGGDLVGEQAGLDGEPRSATVTAAGAVLAKVIALETFLDFLRRAPEANTPVLQSVSAKLRNSTRRRVEFGGCTVAMRLARVVCELEHAYGADATDGTGRRVQISLTQPELAGLVGAAEPTVHKVLRELRQQGVVDTRYRAIVIRDVDALYTAAGIPRRR</sequence>
<dbReference type="Gene3D" id="1.10.10.10">
    <property type="entry name" value="Winged helix-like DNA-binding domain superfamily/Winged helix DNA-binding domain"/>
    <property type="match status" value="1"/>
</dbReference>
<feature type="domain" description="HTH crp-type" evidence="5">
    <location>
        <begin position="159"/>
        <end position="234"/>
    </location>
</feature>
<dbReference type="PANTHER" id="PTHR24567">
    <property type="entry name" value="CRP FAMILY TRANSCRIPTIONAL REGULATORY PROTEIN"/>
    <property type="match status" value="1"/>
</dbReference>
<dbReference type="SMART" id="SM00419">
    <property type="entry name" value="HTH_CRP"/>
    <property type="match status" value="1"/>
</dbReference>
<evidence type="ECO:0000259" key="4">
    <source>
        <dbReference type="PROSITE" id="PS50042"/>
    </source>
</evidence>
<dbReference type="SUPFAM" id="SSF51206">
    <property type="entry name" value="cAMP-binding domain-like"/>
    <property type="match status" value="1"/>
</dbReference>
<evidence type="ECO:0000313" key="6">
    <source>
        <dbReference type="EMBL" id="OHV35871.1"/>
    </source>
</evidence>
<keyword evidence="1" id="KW-0805">Transcription regulation</keyword>
<comment type="caution">
    <text evidence="6">The sequence shown here is derived from an EMBL/GenBank/DDBJ whole genome shotgun (WGS) entry which is preliminary data.</text>
</comment>
<keyword evidence="3" id="KW-0804">Transcription</keyword>
<evidence type="ECO:0000313" key="7">
    <source>
        <dbReference type="Proteomes" id="UP000179627"/>
    </source>
</evidence>
<dbReference type="GO" id="GO:0005829">
    <property type="term" value="C:cytosol"/>
    <property type="evidence" value="ECO:0007669"/>
    <property type="project" value="TreeGrafter"/>
</dbReference>
<dbReference type="SMART" id="SM00100">
    <property type="entry name" value="cNMP"/>
    <property type="match status" value="1"/>
</dbReference>
<keyword evidence="2" id="KW-0238">DNA-binding</keyword>
<dbReference type="InterPro" id="IPR036388">
    <property type="entry name" value="WH-like_DNA-bd_sf"/>
</dbReference>
<feature type="domain" description="Cyclic nucleotide-binding" evidence="4">
    <location>
        <begin position="25"/>
        <end position="128"/>
    </location>
</feature>
<protein>
    <submittedName>
        <fullName evidence="6">Transcriptional regulator</fullName>
    </submittedName>
</protein>
<evidence type="ECO:0000259" key="5">
    <source>
        <dbReference type="PROSITE" id="PS51063"/>
    </source>
</evidence>
<dbReference type="GO" id="GO:0003677">
    <property type="term" value="F:DNA binding"/>
    <property type="evidence" value="ECO:0007669"/>
    <property type="project" value="UniProtKB-KW"/>
</dbReference>
<dbReference type="PROSITE" id="PS50042">
    <property type="entry name" value="CNMP_BINDING_3"/>
    <property type="match status" value="1"/>
</dbReference>
<dbReference type="Pfam" id="PF13545">
    <property type="entry name" value="HTH_Crp_2"/>
    <property type="match status" value="1"/>
</dbReference>
<dbReference type="RefSeq" id="WP_071085271.1">
    <property type="nucleotide sequence ID" value="NZ_MBLM01000119.1"/>
</dbReference>
<dbReference type="EMBL" id="MBLM01000119">
    <property type="protein sequence ID" value="OHV35871.1"/>
    <property type="molecule type" value="Genomic_DNA"/>
</dbReference>
<evidence type="ECO:0000256" key="3">
    <source>
        <dbReference type="ARBA" id="ARBA00023163"/>
    </source>
</evidence>
<accession>A0A1S1QR02</accession>
<gene>
    <name evidence="6" type="ORF">CC117_04585</name>
</gene>
<dbReference type="GO" id="GO:0003700">
    <property type="term" value="F:DNA-binding transcription factor activity"/>
    <property type="evidence" value="ECO:0007669"/>
    <property type="project" value="TreeGrafter"/>
</dbReference>
<dbReference type="AlphaFoldDB" id="A0A1S1QR02"/>
<dbReference type="Pfam" id="PF00027">
    <property type="entry name" value="cNMP_binding"/>
    <property type="match status" value="1"/>
</dbReference>
<organism evidence="6 7">
    <name type="scientific">Parafrankia colletiae</name>
    <dbReference type="NCBI Taxonomy" id="573497"/>
    <lineage>
        <taxon>Bacteria</taxon>
        <taxon>Bacillati</taxon>
        <taxon>Actinomycetota</taxon>
        <taxon>Actinomycetes</taxon>
        <taxon>Frankiales</taxon>
        <taxon>Frankiaceae</taxon>
        <taxon>Parafrankia</taxon>
    </lineage>
</organism>
<name>A0A1S1QR02_9ACTN</name>
<dbReference type="CDD" id="cd00038">
    <property type="entry name" value="CAP_ED"/>
    <property type="match status" value="1"/>
</dbReference>
<dbReference type="PANTHER" id="PTHR24567:SF68">
    <property type="entry name" value="DNA-BINDING TRANSCRIPTIONAL DUAL REGULATOR CRP"/>
    <property type="match status" value="1"/>
</dbReference>
<dbReference type="InterPro" id="IPR050397">
    <property type="entry name" value="Env_Response_Regulators"/>
</dbReference>
<dbReference type="InterPro" id="IPR014710">
    <property type="entry name" value="RmlC-like_jellyroll"/>
</dbReference>
<evidence type="ECO:0000256" key="1">
    <source>
        <dbReference type="ARBA" id="ARBA00023015"/>
    </source>
</evidence>
<dbReference type="OrthoDB" id="41390at2"/>
<dbReference type="Proteomes" id="UP000179627">
    <property type="component" value="Unassembled WGS sequence"/>
</dbReference>
<evidence type="ECO:0000256" key="2">
    <source>
        <dbReference type="ARBA" id="ARBA00023125"/>
    </source>
</evidence>
<reference evidence="7" key="1">
    <citation type="submission" date="2016-07" db="EMBL/GenBank/DDBJ databases">
        <title>Sequence Frankia sp. strain CcI1.17.</title>
        <authorList>
            <person name="Ghodhbane-Gtari F."/>
            <person name="Swanson E."/>
            <person name="Gueddou A."/>
            <person name="Morris K."/>
            <person name="Hezbri K."/>
            <person name="Ktari A."/>
            <person name="Nouioui I."/>
            <person name="Abebe-Akele F."/>
            <person name="Simpson S."/>
            <person name="Thomas K."/>
            <person name="Gtari M."/>
            <person name="Tisa L.S."/>
            <person name="Hurst S."/>
        </authorList>
    </citation>
    <scope>NUCLEOTIDE SEQUENCE [LARGE SCALE GENOMIC DNA]</scope>
    <source>
        <strain evidence="7">Cc1.17</strain>
    </source>
</reference>
<dbReference type="InterPro" id="IPR000595">
    <property type="entry name" value="cNMP-bd_dom"/>
</dbReference>
<dbReference type="InterPro" id="IPR018490">
    <property type="entry name" value="cNMP-bd_dom_sf"/>
</dbReference>